<reference evidence="3" key="1">
    <citation type="journal article" date="2019" name="Int. J. Syst. Evol. Microbiol.">
        <title>The Global Catalogue of Microorganisms (GCM) 10K type strain sequencing project: providing services to taxonomists for standard genome sequencing and annotation.</title>
        <authorList>
            <consortium name="The Broad Institute Genomics Platform"/>
            <consortium name="The Broad Institute Genome Sequencing Center for Infectious Disease"/>
            <person name="Wu L."/>
            <person name="Ma J."/>
        </authorList>
    </citation>
    <scope>NUCLEOTIDE SEQUENCE [LARGE SCALE GENOMIC DNA]</scope>
    <source>
        <strain evidence="3">DFY28</strain>
    </source>
</reference>
<gene>
    <name evidence="2" type="ORF">ACFPWU_14530</name>
</gene>
<keyword evidence="3" id="KW-1185">Reference proteome</keyword>
<dbReference type="PROSITE" id="PS51257">
    <property type="entry name" value="PROKAR_LIPOPROTEIN"/>
    <property type="match status" value="1"/>
</dbReference>
<evidence type="ECO:0000256" key="1">
    <source>
        <dbReference type="SAM" id="SignalP"/>
    </source>
</evidence>
<proteinExistence type="predicted"/>
<sequence length="137" mass="14986">MKNVLRTAALAATGTALVLAGTACGYAQSDPEKAVQAMIQALVDGDGEKVCDWTLGSDGKPVEGQERTTCLESVDVFPDEKSRDAAREEYKKMTANGADVETDDDRATLTYTVNDDTKWVVEMKQLEGRWYFVESHS</sequence>
<organism evidence="2 3">
    <name type="scientific">Nocardioides yefusunii</name>
    <dbReference type="NCBI Taxonomy" id="2500546"/>
    <lineage>
        <taxon>Bacteria</taxon>
        <taxon>Bacillati</taxon>
        <taxon>Actinomycetota</taxon>
        <taxon>Actinomycetes</taxon>
        <taxon>Propionibacteriales</taxon>
        <taxon>Nocardioidaceae</taxon>
        <taxon>Nocardioides</taxon>
    </lineage>
</organism>
<keyword evidence="1" id="KW-0732">Signal</keyword>
<dbReference type="RefSeq" id="WP_164878741.1">
    <property type="nucleotide sequence ID" value="NZ_CP034929.1"/>
</dbReference>
<accession>A0ABW1R438</accession>
<dbReference type="Proteomes" id="UP001596098">
    <property type="component" value="Unassembled WGS sequence"/>
</dbReference>
<protein>
    <recommendedName>
        <fullName evidence="4">DUF4878 domain-containing protein</fullName>
    </recommendedName>
</protein>
<name>A0ABW1R438_9ACTN</name>
<feature type="chain" id="PRO_5046950668" description="DUF4878 domain-containing protein" evidence="1">
    <location>
        <begin position="28"/>
        <end position="137"/>
    </location>
</feature>
<evidence type="ECO:0000313" key="2">
    <source>
        <dbReference type="EMBL" id="MFC6154880.1"/>
    </source>
</evidence>
<evidence type="ECO:0008006" key="4">
    <source>
        <dbReference type="Google" id="ProtNLM"/>
    </source>
</evidence>
<comment type="caution">
    <text evidence="2">The sequence shown here is derived from an EMBL/GenBank/DDBJ whole genome shotgun (WGS) entry which is preliminary data.</text>
</comment>
<dbReference type="Gene3D" id="3.10.450.50">
    <property type="match status" value="1"/>
</dbReference>
<dbReference type="EMBL" id="JBHSQI010000009">
    <property type="protein sequence ID" value="MFC6154880.1"/>
    <property type="molecule type" value="Genomic_DNA"/>
</dbReference>
<evidence type="ECO:0000313" key="3">
    <source>
        <dbReference type="Proteomes" id="UP001596098"/>
    </source>
</evidence>
<feature type="signal peptide" evidence="1">
    <location>
        <begin position="1"/>
        <end position="27"/>
    </location>
</feature>